<dbReference type="RefSeq" id="WP_066267058.1">
    <property type="nucleotide sequence ID" value="NZ_JARMAB010000007.1"/>
</dbReference>
<dbReference type="InterPro" id="IPR021259">
    <property type="entry name" value="DUF2817"/>
</dbReference>
<dbReference type="SUPFAM" id="SSF53187">
    <property type="entry name" value="Zn-dependent exopeptidases"/>
    <property type="match status" value="1"/>
</dbReference>
<dbReference type="Pfam" id="PF10994">
    <property type="entry name" value="DUF2817"/>
    <property type="match status" value="1"/>
</dbReference>
<dbReference type="CDD" id="cd06233">
    <property type="entry name" value="M14-like"/>
    <property type="match status" value="1"/>
</dbReference>
<organism evidence="1 2">
    <name type="scientific">Heyndrickxia acidicola</name>
    <dbReference type="NCBI Taxonomy" id="209389"/>
    <lineage>
        <taxon>Bacteria</taxon>
        <taxon>Bacillati</taxon>
        <taxon>Bacillota</taxon>
        <taxon>Bacilli</taxon>
        <taxon>Bacillales</taxon>
        <taxon>Bacillaceae</taxon>
        <taxon>Heyndrickxia</taxon>
    </lineage>
</organism>
<dbReference type="Proteomes" id="UP001341444">
    <property type="component" value="Unassembled WGS sequence"/>
</dbReference>
<name>A0ABU6MDY0_9BACI</name>
<dbReference type="Gene3D" id="3.40.630.10">
    <property type="entry name" value="Zn peptidases"/>
    <property type="match status" value="1"/>
</dbReference>
<protein>
    <submittedName>
        <fullName evidence="1">M14 family metallopeptidase</fullName>
    </submittedName>
</protein>
<reference evidence="1 2" key="1">
    <citation type="submission" date="2023-03" db="EMBL/GenBank/DDBJ databases">
        <title>Bacillus Genome Sequencing.</title>
        <authorList>
            <person name="Dunlap C."/>
        </authorList>
    </citation>
    <scope>NUCLEOTIDE SEQUENCE [LARGE SCALE GENOMIC DNA]</scope>
    <source>
        <strain evidence="1 2">B-23453</strain>
    </source>
</reference>
<sequence length="366" mass="42755">MNPLFLFDYDQCKNRFLQYQTAIEKFWPDVDLRTFSLKDGTAMDFIHAAPHQADQLLIISTGLHGIEGYVGAAMLEFFMKEFVHKLNHEKTALGLIHGINSWGMKHFRKANENNVDLNRNFVWDWSDATTLQNNEYEELNSLFHPKAHFSNRARQSLSFAWKLGQTLYKKNQKFITRAVTLGQYKDPKGAYYGGKDYEKITKHLMEMYEALFSVYTSIILLDIHTGYGPKDDMYLVNSRYEYRTQADFTKQLGYPFIISTTPEKFYEINGDMIDYIYRLQQTTFPDRHLFATTFEFGTLGDSLYGQFKSLQATIEETDHYVTKRGSRTSIRRLFQKLYAPSDEKWQNKAVENAKQAFQGVINGFLL</sequence>
<dbReference type="EMBL" id="JARMAB010000007">
    <property type="protein sequence ID" value="MED1202612.1"/>
    <property type="molecule type" value="Genomic_DNA"/>
</dbReference>
<keyword evidence="2" id="KW-1185">Reference proteome</keyword>
<accession>A0ABU6MDY0</accession>
<gene>
    <name evidence="1" type="ORF">P4T90_05835</name>
</gene>
<evidence type="ECO:0000313" key="2">
    <source>
        <dbReference type="Proteomes" id="UP001341444"/>
    </source>
</evidence>
<evidence type="ECO:0000313" key="1">
    <source>
        <dbReference type="EMBL" id="MED1202612.1"/>
    </source>
</evidence>
<comment type="caution">
    <text evidence="1">The sequence shown here is derived from an EMBL/GenBank/DDBJ whole genome shotgun (WGS) entry which is preliminary data.</text>
</comment>
<proteinExistence type="predicted"/>